<dbReference type="SUPFAM" id="SSF54768">
    <property type="entry name" value="dsRNA-binding domain-like"/>
    <property type="match status" value="1"/>
</dbReference>
<dbReference type="GO" id="GO:0003676">
    <property type="term" value="F:nucleic acid binding"/>
    <property type="evidence" value="ECO:0007669"/>
    <property type="project" value="InterPro"/>
</dbReference>
<dbReference type="InterPro" id="IPR051132">
    <property type="entry name" value="3-5_Exonuclease_domain"/>
</dbReference>
<dbReference type="InterPro" id="IPR012337">
    <property type="entry name" value="RNaseH-like_sf"/>
</dbReference>
<evidence type="ECO:0000256" key="2">
    <source>
        <dbReference type="ARBA" id="ARBA00022801"/>
    </source>
</evidence>
<dbReference type="Gene3D" id="3.30.420.10">
    <property type="entry name" value="Ribonuclease H-like superfamily/Ribonuclease H"/>
    <property type="match status" value="1"/>
</dbReference>
<dbReference type="Gene3D" id="3.30.160.20">
    <property type="match status" value="1"/>
</dbReference>
<dbReference type="InterPro" id="IPR036397">
    <property type="entry name" value="RNaseH_sf"/>
</dbReference>
<gene>
    <name evidence="4" type="ORF">Catovirus_1_365</name>
</gene>
<evidence type="ECO:0000256" key="1">
    <source>
        <dbReference type="ARBA" id="ARBA00022722"/>
    </source>
</evidence>
<feature type="domain" description="DRBM" evidence="3">
    <location>
        <begin position="230"/>
        <end position="295"/>
    </location>
</feature>
<dbReference type="PANTHER" id="PTHR13620">
    <property type="entry name" value="3-5 EXONUCLEASE"/>
    <property type="match status" value="1"/>
</dbReference>
<evidence type="ECO:0000259" key="3">
    <source>
        <dbReference type="Pfam" id="PF00035"/>
    </source>
</evidence>
<name>A0A1V0S9C8_9VIRU</name>
<dbReference type="GO" id="GO:0008408">
    <property type="term" value="F:3'-5' exonuclease activity"/>
    <property type="evidence" value="ECO:0007669"/>
    <property type="project" value="TreeGrafter"/>
</dbReference>
<dbReference type="CDD" id="cd00048">
    <property type="entry name" value="DSRM_SF"/>
    <property type="match status" value="1"/>
</dbReference>
<sequence>MNDYTITVIENTDQFNKIYPILYSKSTTSSTGVHVIGLDCEFITEVSYKESFEKADWCIRKGDKPIVCKLQIAAAGICIILDLCRIGKRLPDNLINMLKSESWIKCGIGISNDMDYLSYQYDLGNCNGSLNISTFCKLFGLPNPNLENVYNLLIKSDEKFHKNELKGRDWSKDMTVNQVKYASEDAIASYKIGIEFLCHMSKSLETILFNKTSDNNINNLIEIKVSNENYVGALLEYVQKNKLAPPSFDFEIDNIENKFYCRCSLEINQKIITVTSDGFTNKKDSKHNVCKKMLSFINKN</sequence>
<keyword evidence="1" id="KW-0540">Nuclease</keyword>
<reference evidence="4" key="1">
    <citation type="journal article" date="2017" name="Science">
        <title>Giant viruses with an expanded complement of translation system components.</title>
        <authorList>
            <person name="Schulz F."/>
            <person name="Yutin N."/>
            <person name="Ivanova N.N."/>
            <person name="Ortega D.R."/>
            <person name="Lee T.K."/>
            <person name="Vierheilig J."/>
            <person name="Daims H."/>
            <person name="Horn M."/>
            <person name="Wagner M."/>
            <person name="Jensen G.J."/>
            <person name="Kyrpides N.C."/>
            <person name="Koonin E.V."/>
            <person name="Woyke T."/>
        </authorList>
    </citation>
    <scope>NUCLEOTIDE SEQUENCE</scope>
    <source>
        <strain evidence="4">CTV1</strain>
    </source>
</reference>
<dbReference type="InterPro" id="IPR014720">
    <property type="entry name" value="dsRBD_dom"/>
</dbReference>
<dbReference type="SUPFAM" id="SSF53098">
    <property type="entry name" value="Ribonuclease H-like"/>
    <property type="match status" value="1"/>
</dbReference>
<keyword evidence="2" id="KW-0378">Hydrolase</keyword>
<dbReference type="PANTHER" id="PTHR13620:SF121">
    <property type="entry name" value="EMB|CAB82946.1-RELATED"/>
    <property type="match status" value="1"/>
</dbReference>
<protein>
    <submittedName>
        <fullName evidence="4">Double-stranded RNA binding motif-containing protein</fullName>
    </submittedName>
</protein>
<organism evidence="4">
    <name type="scientific">Catovirus CTV1</name>
    <dbReference type="NCBI Taxonomy" id="1977631"/>
    <lineage>
        <taxon>Viruses</taxon>
        <taxon>Varidnaviria</taxon>
        <taxon>Bamfordvirae</taxon>
        <taxon>Nucleocytoviricota</taxon>
        <taxon>Megaviricetes</taxon>
        <taxon>Imitervirales</taxon>
        <taxon>Mimiviridae</taxon>
        <taxon>Klosneuvirinae</taxon>
        <taxon>Catovirus</taxon>
    </lineage>
</organism>
<dbReference type="EMBL" id="KY684083">
    <property type="protein sequence ID" value="ARF08315.1"/>
    <property type="molecule type" value="Genomic_DNA"/>
</dbReference>
<accession>A0A1V0S9C8</accession>
<proteinExistence type="predicted"/>
<dbReference type="Pfam" id="PF00035">
    <property type="entry name" value="dsrm"/>
    <property type="match status" value="1"/>
</dbReference>
<evidence type="ECO:0000313" key="4">
    <source>
        <dbReference type="EMBL" id="ARF08315.1"/>
    </source>
</evidence>